<dbReference type="EMBL" id="OC924121">
    <property type="protein sequence ID" value="CAD7655303.1"/>
    <property type="molecule type" value="Genomic_DNA"/>
</dbReference>
<accession>A0A7R9M8A3</accession>
<name>A0A7R9M8A3_9ACAR</name>
<dbReference type="EMBL" id="CAJPVJ010009296">
    <property type="protein sequence ID" value="CAG2172490.1"/>
    <property type="molecule type" value="Genomic_DNA"/>
</dbReference>
<dbReference type="SUPFAM" id="SSF63825">
    <property type="entry name" value="YWTD domain"/>
    <property type="match status" value="1"/>
</dbReference>
<dbReference type="Gene3D" id="2.120.10.30">
    <property type="entry name" value="TolB, C-terminal domain"/>
    <property type="match status" value="1"/>
</dbReference>
<evidence type="ECO:0000313" key="2">
    <source>
        <dbReference type="Proteomes" id="UP000728032"/>
    </source>
</evidence>
<dbReference type="Proteomes" id="UP000728032">
    <property type="component" value="Unassembled WGS sequence"/>
</dbReference>
<protein>
    <submittedName>
        <fullName evidence="1">Uncharacterized protein</fullName>
    </submittedName>
</protein>
<organism evidence="1">
    <name type="scientific">Oppiella nova</name>
    <dbReference type="NCBI Taxonomy" id="334625"/>
    <lineage>
        <taxon>Eukaryota</taxon>
        <taxon>Metazoa</taxon>
        <taxon>Ecdysozoa</taxon>
        <taxon>Arthropoda</taxon>
        <taxon>Chelicerata</taxon>
        <taxon>Arachnida</taxon>
        <taxon>Acari</taxon>
        <taxon>Acariformes</taxon>
        <taxon>Sarcoptiformes</taxon>
        <taxon>Oribatida</taxon>
        <taxon>Brachypylina</taxon>
        <taxon>Oppioidea</taxon>
        <taxon>Oppiidae</taxon>
        <taxon>Oppiella</taxon>
    </lineage>
</organism>
<dbReference type="AlphaFoldDB" id="A0A7R9M8A3"/>
<reference evidence="1" key="1">
    <citation type="submission" date="2020-11" db="EMBL/GenBank/DDBJ databases">
        <authorList>
            <person name="Tran Van P."/>
        </authorList>
    </citation>
    <scope>NUCLEOTIDE SEQUENCE</scope>
</reference>
<sequence>MQTHLDGSNQSVLYDNNRQAFHLTVNYQTQRYYFIDINDFYLYSIDFNGTDERLYTKSKEFFDSVNSMYVLNSDLYLANEYMIYKIPEIDLRIQSIQILHKSHRYNATNYQLHNAVDIDRQEINKFKILDPILQPNVTNVCESHGCLHLCLPTGQSYRCLVPDSSLPDPLQLWSDPIADKLKSRRYLMSDNPVQMSGLMNGHSKTRDVMKSSENLLDSEEDIDVSFSIESR</sequence>
<dbReference type="InterPro" id="IPR011042">
    <property type="entry name" value="6-blade_b-propeller_TolB-like"/>
</dbReference>
<gene>
    <name evidence="1" type="ORF">ONB1V03_LOCUS11946</name>
</gene>
<dbReference type="OrthoDB" id="6531898at2759"/>
<evidence type="ECO:0000313" key="1">
    <source>
        <dbReference type="EMBL" id="CAD7655303.1"/>
    </source>
</evidence>
<proteinExistence type="predicted"/>
<keyword evidence="2" id="KW-1185">Reference proteome</keyword>